<proteinExistence type="predicted"/>
<dbReference type="InterPro" id="IPR052019">
    <property type="entry name" value="F420H2_bilvrd_red/Heme_oxyg"/>
</dbReference>
<name>A0A368W418_9ACTN</name>
<evidence type="ECO:0000313" key="4">
    <source>
        <dbReference type="Proteomes" id="UP000253495"/>
    </source>
</evidence>
<evidence type="ECO:0000313" key="3">
    <source>
        <dbReference type="EMBL" id="RCW46810.1"/>
    </source>
</evidence>
<accession>A0A368W418</accession>
<dbReference type="GO" id="GO:0016627">
    <property type="term" value="F:oxidoreductase activity, acting on the CH-CH group of donors"/>
    <property type="evidence" value="ECO:0007669"/>
    <property type="project" value="TreeGrafter"/>
</dbReference>
<dbReference type="GO" id="GO:0070967">
    <property type="term" value="F:coenzyme F420 binding"/>
    <property type="evidence" value="ECO:0007669"/>
    <property type="project" value="TreeGrafter"/>
</dbReference>
<keyword evidence="1" id="KW-0560">Oxidoreductase</keyword>
<dbReference type="InterPro" id="IPR019967">
    <property type="entry name" value="F420-dep_enz_PPOX_Rv0121"/>
</dbReference>
<keyword evidence="4" id="KW-1185">Reference proteome</keyword>
<dbReference type="SUPFAM" id="SSF50475">
    <property type="entry name" value="FMN-binding split barrel"/>
    <property type="match status" value="1"/>
</dbReference>
<dbReference type="PANTHER" id="PTHR35176">
    <property type="entry name" value="HEME OXYGENASE HI_0854-RELATED"/>
    <property type="match status" value="1"/>
</dbReference>
<gene>
    <name evidence="3" type="ORF">DFQ14_101149</name>
</gene>
<reference evidence="3 4" key="1">
    <citation type="submission" date="2018-07" db="EMBL/GenBank/DDBJ databases">
        <title>Genomic Encyclopedia of Type Strains, Phase III (KMG-III): the genomes of soil and plant-associated and newly described type strains.</title>
        <authorList>
            <person name="Whitman W."/>
        </authorList>
    </citation>
    <scope>NUCLEOTIDE SEQUENCE [LARGE SCALE GENOMIC DNA]</scope>
    <source>
        <strain evidence="3 4">CECT 8575</strain>
    </source>
</reference>
<dbReference type="InterPro" id="IPR011576">
    <property type="entry name" value="Pyridox_Oxase_N"/>
</dbReference>
<dbReference type="EMBL" id="QPJC01000001">
    <property type="protein sequence ID" value="RCW46810.1"/>
    <property type="molecule type" value="Genomic_DNA"/>
</dbReference>
<dbReference type="NCBIfam" id="TIGR03668">
    <property type="entry name" value="Rv0121_F420"/>
    <property type="match status" value="1"/>
</dbReference>
<dbReference type="PANTHER" id="PTHR35176:SF2">
    <property type="entry name" value="F420H(2)-DEPENDENT REDUCTASE RV1155"/>
    <property type="match status" value="1"/>
</dbReference>
<dbReference type="GO" id="GO:0005829">
    <property type="term" value="C:cytosol"/>
    <property type="evidence" value="ECO:0007669"/>
    <property type="project" value="TreeGrafter"/>
</dbReference>
<protein>
    <submittedName>
        <fullName evidence="3">PPOX class probable F420-dependent enzyme</fullName>
    </submittedName>
</protein>
<dbReference type="Pfam" id="PF01243">
    <property type="entry name" value="PNPOx_N"/>
    <property type="match status" value="1"/>
</dbReference>
<organism evidence="3 4">
    <name type="scientific">Halopolyspora algeriensis</name>
    <dbReference type="NCBI Taxonomy" id="1500506"/>
    <lineage>
        <taxon>Bacteria</taxon>
        <taxon>Bacillati</taxon>
        <taxon>Actinomycetota</taxon>
        <taxon>Actinomycetes</taxon>
        <taxon>Actinomycetes incertae sedis</taxon>
        <taxon>Halopolyspora</taxon>
    </lineage>
</organism>
<dbReference type="Proteomes" id="UP000253495">
    <property type="component" value="Unassembled WGS sequence"/>
</dbReference>
<dbReference type="Gene3D" id="2.30.110.10">
    <property type="entry name" value="Electron Transport, Fmn-binding Protein, Chain A"/>
    <property type="match status" value="1"/>
</dbReference>
<dbReference type="AlphaFoldDB" id="A0A368W418"/>
<dbReference type="RefSeq" id="WP_338072551.1">
    <property type="nucleotide sequence ID" value="NZ_QPJC01000001.1"/>
</dbReference>
<feature type="domain" description="Pyridoxamine 5'-phosphate oxidase N-terminal" evidence="2">
    <location>
        <begin position="4"/>
        <end position="132"/>
    </location>
</feature>
<evidence type="ECO:0000256" key="1">
    <source>
        <dbReference type="ARBA" id="ARBA00023002"/>
    </source>
</evidence>
<sequence length="137" mass="15497">MKSDQARREFSRARVARLATASERAQPHLVPVTFVVTGDLITTAVDHKPKHTTALKRLRNITENPEVTLLVDHYEDDWSRLWWVRADGTASLTGATERPELVAALATKYGQYQQHRPSSTLIVVRVHRWTGWAASQA</sequence>
<dbReference type="InterPro" id="IPR012349">
    <property type="entry name" value="Split_barrel_FMN-bd"/>
</dbReference>
<comment type="caution">
    <text evidence="3">The sequence shown here is derived from an EMBL/GenBank/DDBJ whole genome shotgun (WGS) entry which is preliminary data.</text>
</comment>
<evidence type="ECO:0000259" key="2">
    <source>
        <dbReference type="Pfam" id="PF01243"/>
    </source>
</evidence>